<accession>A0AB39PW82</accession>
<organism evidence="1">
    <name type="scientific">Streptomyces sp. R28</name>
    <dbReference type="NCBI Taxonomy" id="3238628"/>
    <lineage>
        <taxon>Bacteria</taxon>
        <taxon>Bacillati</taxon>
        <taxon>Actinomycetota</taxon>
        <taxon>Actinomycetes</taxon>
        <taxon>Kitasatosporales</taxon>
        <taxon>Streptomycetaceae</taxon>
        <taxon>Streptomyces</taxon>
    </lineage>
</organism>
<evidence type="ECO:0000313" key="1">
    <source>
        <dbReference type="EMBL" id="XDQ33214.1"/>
    </source>
</evidence>
<protein>
    <submittedName>
        <fullName evidence="1">Uncharacterized protein</fullName>
    </submittedName>
</protein>
<dbReference type="AlphaFoldDB" id="A0AB39PW82"/>
<gene>
    <name evidence="1" type="ORF">AB5J49_07770</name>
</gene>
<dbReference type="RefSeq" id="WP_369167748.1">
    <property type="nucleotide sequence ID" value="NZ_CP163439.1"/>
</dbReference>
<proteinExistence type="predicted"/>
<name>A0AB39PW82_9ACTN</name>
<sequence length="60" mass="6851">MDFEPGGILNPGVAYYRNTHPWKSEVFLPLRPTPEQLEQAATIVAFQDEIELLDTSFLED</sequence>
<reference evidence="1" key="1">
    <citation type="submission" date="2024-07" db="EMBL/GenBank/DDBJ databases">
        <authorList>
            <person name="Yu S.T."/>
        </authorList>
    </citation>
    <scope>NUCLEOTIDE SEQUENCE</scope>
    <source>
        <strain evidence="1">R28</strain>
    </source>
</reference>
<dbReference type="EMBL" id="CP163439">
    <property type="protein sequence ID" value="XDQ33214.1"/>
    <property type="molecule type" value="Genomic_DNA"/>
</dbReference>